<evidence type="ECO:0000256" key="1">
    <source>
        <dbReference type="ARBA" id="ARBA00004651"/>
    </source>
</evidence>
<organism evidence="8 9">
    <name type="scientific">Actinocorallia longicatena</name>
    <dbReference type="NCBI Taxonomy" id="111803"/>
    <lineage>
        <taxon>Bacteria</taxon>
        <taxon>Bacillati</taxon>
        <taxon>Actinomycetota</taxon>
        <taxon>Actinomycetes</taxon>
        <taxon>Streptosporangiales</taxon>
        <taxon>Thermomonosporaceae</taxon>
        <taxon>Actinocorallia</taxon>
    </lineage>
</organism>
<dbReference type="CDD" id="cd06173">
    <property type="entry name" value="MFS_MefA_like"/>
    <property type="match status" value="1"/>
</dbReference>
<feature type="transmembrane region" description="Helical" evidence="7">
    <location>
        <begin position="222"/>
        <end position="245"/>
    </location>
</feature>
<gene>
    <name evidence="8" type="ORF">GCM10010468_72750</name>
</gene>
<name>A0ABP6QPD2_9ACTN</name>
<evidence type="ECO:0000256" key="6">
    <source>
        <dbReference type="SAM" id="MobiDB-lite"/>
    </source>
</evidence>
<dbReference type="Pfam" id="PF07690">
    <property type="entry name" value="MFS_1"/>
    <property type="match status" value="1"/>
</dbReference>
<dbReference type="InterPro" id="IPR011701">
    <property type="entry name" value="MFS"/>
</dbReference>
<feature type="transmembrane region" description="Helical" evidence="7">
    <location>
        <begin position="316"/>
        <end position="337"/>
    </location>
</feature>
<feature type="transmembrane region" description="Helical" evidence="7">
    <location>
        <begin position="12"/>
        <end position="30"/>
    </location>
</feature>
<evidence type="ECO:0000313" key="9">
    <source>
        <dbReference type="Proteomes" id="UP001501237"/>
    </source>
</evidence>
<feature type="transmembrane region" description="Helical" evidence="7">
    <location>
        <begin position="132"/>
        <end position="154"/>
    </location>
</feature>
<dbReference type="EMBL" id="BAAAUV010000033">
    <property type="protein sequence ID" value="GAA3237688.1"/>
    <property type="molecule type" value="Genomic_DNA"/>
</dbReference>
<evidence type="ECO:0008006" key="10">
    <source>
        <dbReference type="Google" id="ProtNLM"/>
    </source>
</evidence>
<evidence type="ECO:0000313" key="8">
    <source>
        <dbReference type="EMBL" id="GAA3237688.1"/>
    </source>
</evidence>
<comment type="caution">
    <text evidence="8">The sequence shown here is derived from an EMBL/GenBank/DDBJ whole genome shotgun (WGS) entry which is preliminary data.</text>
</comment>
<keyword evidence="4 7" id="KW-1133">Transmembrane helix</keyword>
<feature type="transmembrane region" description="Helical" evidence="7">
    <location>
        <begin position="252"/>
        <end position="271"/>
    </location>
</feature>
<keyword evidence="5 7" id="KW-0472">Membrane</keyword>
<comment type="subcellular location">
    <subcellularLocation>
        <location evidence="1">Cell membrane</location>
        <topology evidence="1">Multi-pass membrane protein</topology>
    </subcellularLocation>
</comment>
<feature type="transmembrane region" description="Helical" evidence="7">
    <location>
        <begin position="192"/>
        <end position="216"/>
    </location>
</feature>
<protein>
    <recommendedName>
        <fullName evidence="10">MFS family arabinose efflux permease</fullName>
    </recommendedName>
</protein>
<sequence length="438" mass="46540">MALALTHSPFYAGAAAFASAFAKLLMQIPAGLMADRWDRRRVMLWSQSGRLLIAIVLGLTMWFDLCSIGLLLAGIALEGVFAAAFEIAEFSIVPQIVPSHDLPEAIARNESRNFAATLAGRPLGGLLYSAGAGLPFLASALATLVSLFTLGVLGRRLCLVPAPRDAPSVKALERVKEGMTVLRHDLLLRRTVVVSGITNFLFQVTGLNLVVMAYQHHVPPEIIGVMLAASGAGGFLGALLAPWLLDRGKRQPGSTVLACVISWCVALWLLVFVTSPLVWSLAWALVGFTGSQISVMRARHQAASVPAGQLGRVAGFYQFLTQGAVLPVAVLFGGGAIEASSARTIAAAAAFVTLFLLLIIVARRWDEMRWDDIERHRQGTKSASKPEKTVAASSVPGDHEKHDRHANDPVGSRHGSVSRADGGPDPMGLQPAGLGDRS</sequence>
<accession>A0ABP6QPD2</accession>
<reference evidence="9" key="1">
    <citation type="journal article" date="2019" name="Int. J. Syst. Evol. Microbiol.">
        <title>The Global Catalogue of Microorganisms (GCM) 10K type strain sequencing project: providing services to taxonomists for standard genome sequencing and annotation.</title>
        <authorList>
            <consortium name="The Broad Institute Genomics Platform"/>
            <consortium name="The Broad Institute Genome Sequencing Center for Infectious Disease"/>
            <person name="Wu L."/>
            <person name="Ma J."/>
        </authorList>
    </citation>
    <scope>NUCLEOTIDE SEQUENCE [LARGE SCALE GENOMIC DNA]</scope>
    <source>
        <strain evidence="9">JCM 9377</strain>
    </source>
</reference>
<evidence type="ECO:0000256" key="7">
    <source>
        <dbReference type="SAM" id="Phobius"/>
    </source>
</evidence>
<keyword evidence="9" id="KW-1185">Reference proteome</keyword>
<feature type="transmembrane region" description="Helical" evidence="7">
    <location>
        <begin position="277"/>
        <end position="295"/>
    </location>
</feature>
<dbReference type="Gene3D" id="1.20.1250.20">
    <property type="entry name" value="MFS general substrate transporter like domains"/>
    <property type="match status" value="1"/>
</dbReference>
<feature type="transmembrane region" description="Helical" evidence="7">
    <location>
        <begin position="51"/>
        <end position="77"/>
    </location>
</feature>
<dbReference type="Proteomes" id="UP001501237">
    <property type="component" value="Unassembled WGS sequence"/>
</dbReference>
<feature type="region of interest" description="Disordered" evidence="6">
    <location>
        <begin position="376"/>
        <end position="438"/>
    </location>
</feature>
<feature type="transmembrane region" description="Helical" evidence="7">
    <location>
        <begin position="343"/>
        <end position="362"/>
    </location>
</feature>
<dbReference type="InterPro" id="IPR036259">
    <property type="entry name" value="MFS_trans_sf"/>
</dbReference>
<dbReference type="PANTHER" id="PTHR23513">
    <property type="entry name" value="INTEGRAL MEMBRANE EFFLUX PROTEIN-RELATED"/>
    <property type="match status" value="1"/>
</dbReference>
<dbReference type="PANTHER" id="PTHR23513:SF6">
    <property type="entry name" value="MAJOR FACILITATOR SUPERFAMILY ASSOCIATED DOMAIN-CONTAINING PROTEIN"/>
    <property type="match status" value="1"/>
</dbReference>
<evidence type="ECO:0000256" key="2">
    <source>
        <dbReference type="ARBA" id="ARBA00022475"/>
    </source>
</evidence>
<feature type="compositionally biased region" description="Basic and acidic residues" evidence="6">
    <location>
        <begin position="397"/>
        <end position="407"/>
    </location>
</feature>
<proteinExistence type="predicted"/>
<keyword evidence="3 7" id="KW-0812">Transmembrane</keyword>
<dbReference type="SUPFAM" id="SSF103473">
    <property type="entry name" value="MFS general substrate transporter"/>
    <property type="match status" value="1"/>
</dbReference>
<evidence type="ECO:0000256" key="3">
    <source>
        <dbReference type="ARBA" id="ARBA00022692"/>
    </source>
</evidence>
<evidence type="ECO:0000256" key="4">
    <source>
        <dbReference type="ARBA" id="ARBA00022989"/>
    </source>
</evidence>
<keyword evidence="2" id="KW-1003">Cell membrane</keyword>
<evidence type="ECO:0000256" key="5">
    <source>
        <dbReference type="ARBA" id="ARBA00023136"/>
    </source>
</evidence>